<keyword evidence="2" id="KW-0813">Transport</keyword>
<evidence type="ECO:0000256" key="1">
    <source>
        <dbReference type="ARBA" id="ARBA00004651"/>
    </source>
</evidence>
<dbReference type="GO" id="GO:0042128">
    <property type="term" value="P:nitrate assimilation"/>
    <property type="evidence" value="ECO:0007669"/>
    <property type="project" value="UniProtKB-KW"/>
</dbReference>
<dbReference type="Proteomes" id="UP000183639">
    <property type="component" value="Unassembled WGS sequence"/>
</dbReference>
<feature type="transmembrane region" description="Helical" evidence="14">
    <location>
        <begin position="6"/>
        <end position="27"/>
    </location>
</feature>
<dbReference type="GO" id="GO:0019645">
    <property type="term" value="P:anaerobic electron transport chain"/>
    <property type="evidence" value="ECO:0007669"/>
    <property type="project" value="TreeGrafter"/>
</dbReference>
<feature type="binding site" description="axial binding residue" evidence="13">
    <location>
        <position position="63"/>
    </location>
    <ligand>
        <name>heme b</name>
        <dbReference type="ChEBI" id="CHEBI:60344"/>
        <label>1</label>
    </ligand>
    <ligandPart>
        <name>Fe</name>
        <dbReference type="ChEBI" id="CHEBI:18248"/>
    </ligandPart>
</feature>
<evidence type="ECO:0000256" key="4">
    <source>
        <dbReference type="ARBA" id="ARBA00022617"/>
    </source>
</evidence>
<evidence type="ECO:0000313" key="17">
    <source>
        <dbReference type="Proteomes" id="UP000183639"/>
    </source>
</evidence>
<evidence type="ECO:0000256" key="14">
    <source>
        <dbReference type="SAM" id="Phobius"/>
    </source>
</evidence>
<proteinExistence type="predicted"/>
<protein>
    <submittedName>
        <fullName evidence="16">Nitrate reductase gamma subunit</fullName>
    </submittedName>
</protein>
<dbReference type="Gene3D" id="1.20.950.20">
    <property type="entry name" value="Transmembrane di-heme cytochromes, Chain C"/>
    <property type="match status" value="1"/>
</dbReference>
<feature type="transmembrane region" description="Helical" evidence="14">
    <location>
        <begin position="185"/>
        <end position="212"/>
    </location>
</feature>
<organism evidence="16 17">
    <name type="scientific">Selenomonas ruminantium</name>
    <dbReference type="NCBI Taxonomy" id="971"/>
    <lineage>
        <taxon>Bacteria</taxon>
        <taxon>Bacillati</taxon>
        <taxon>Bacillota</taxon>
        <taxon>Negativicutes</taxon>
        <taxon>Selenomonadales</taxon>
        <taxon>Selenomonadaceae</taxon>
        <taxon>Selenomonas</taxon>
    </lineage>
</organism>
<evidence type="ECO:0000256" key="12">
    <source>
        <dbReference type="ARBA" id="ARBA00023136"/>
    </source>
</evidence>
<evidence type="ECO:0000256" key="5">
    <source>
        <dbReference type="ARBA" id="ARBA00022692"/>
    </source>
</evidence>
<evidence type="ECO:0000256" key="7">
    <source>
        <dbReference type="ARBA" id="ARBA00022982"/>
    </source>
</evidence>
<dbReference type="EMBL" id="FOQK01000027">
    <property type="protein sequence ID" value="SFI30703.1"/>
    <property type="molecule type" value="Genomic_DNA"/>
</dbReference>
<evidence type="ECO:0000256" key="8">
    <source>
        <dbReference type="ARBA" id="ARBA00022989"/>
    </source>
</evidence>
<evidence type="ECO:0000256" key="3">
    <source>
        <dbReference type="ARBA" id="ARBA00022475"/>
    </source>
</evidence>
<dbReference type="FunFam" id="1.20.950.20:FF:000001">
    <property type="entry name" value="Respiratory nitrate reductase subunit gamma"/>
    <property type="match status" value="1"/>
</dbReference>
<evidence type="ECO:0000259" key="15">
    <source>
        <dbReference type="Pfam" id="PF02665"/>
    </source>
</evidence>
<evidence type="ECO:0000256" key="10">
    <source>
        <dbReference type="ARBA" id="ARBA00023004"/>
    </source>
</evidence>
<dbReference type="GO" id="GO:0005886">
    <property type="term" value="C:plasma membrane"/>
    <property type="evidence" value="ECO:0007669"/>
    <property type="project" value="UniProtKB-SubCell"/>
</dbReference>
<dbReference type="RefSeq" id="WP_075445414.1">
    <property type="nucleotide sequence ID" value="NZ_FOQK01000027.1"/>
</dbReference>
<dbReference type="OrthoDB" id="9788113at2"/>
<dbReference type="SUPFAM" id="SSF103501">
    <property type="entry name" value="Respiratory nitrate reductase 1 gamma chain"/>
    <property type="match status" value="1"/>
</dbReference>
<evidence type="ECO:0000313" key="16">
    <source>
        <dbReference type="EMBL" id="SFI30703.1"/>
    </source>
</evidence>
<evidence type="ECO:0000256" key="6">
    <source>
        <dbReference type="ARBA" id="ARBA00022723"/>
    </source>
</evidence>
<evidence type="ECO:0000256" key="13">
    <source>
        <dbReference type="PIRSR" id="PIRSR603816-1"/>
    </source>
</evidence>
<keyword evidence="5 14" id="KW-0812">Transmembrane</keyword>
<dbReference type="PANTHER" id="PTHR30598">
    <property type="entry name" value="NITRATE REDUCTASE PRIVATE CHAPERONE, REDOX ENZYME MATURATION PROTEIN REMP FAMILY"/>
    <property type="match status" value="1"/>
</dbReference>
<comment type="subcellular location">
    <subcellularLocation>
        <location evidence="1">Cell membrane</location>
        <topology evidence="1">Multi-pass membrane protein</topology>
    </subcellularLocation>
</comment>
<dbReference type="GO" id="GO:0008940">
    <property type="term" value="F:nitrate reductase activity"/>
    <property type="evidence" value="ECO:0007669"/>
    <property type="project" value="InterPro"/>
</dbReference>
<dbReference type="InterPro" id="IPR023234">
    <property type="entry name" value="NarG-like_domain"/>
</dbReference>
<feature type="transmembrane region" description="Helical" evidence="14">
    <location>
        <begin position="47"/>
        <end position="70"/>
    </location>
</feature>
<keyword evidence="9" id="KW-0560">Oxidoreductase</keyword>
<dbReference type="InterPro" id="IPR036197">
    <property type="entry name" value="NarG-like_sf"/>
</dbReference>
<keyword evidence="4 13" id="KW-0349">Heme</keyword>
<dbReference type="PANTHER" id="PTHR30598:SF3">
    <property type="entry name" value="RESPIRATORY NITRATE REDUCTASE 1 GAMMA CHAIN"/>
    <property type="match status" value="1"/>
</dbReference>
<keyword evidence="3" id="KW-1003">Cell membrane</keyword>
<feature type="transmembrane region" description="Helical" evidence="14">
    <location>
        <begin position="82"/>
        <end position="107"/>
    </location>
</feature>
<keyword evidence="8 14" id="KW-1133">Transmembrane helix</keyword>
<reference evidence="16 17" key="1">
    <citation type="submission" date="2016-10" db="EMBL/GenBank/DDBJ databases">
        <authorList>
            <person name="de Groot N.N."/>
        </authorList>
    </citation>
    <scope>NUCLEOTIDE SEQUENCE [LARGE SCALE GENOMIC DNA]</scope>
    <source>
        <strain evidence="16 17">Z108</strain>
    </source>
</reference>
<dbReference type="AlphaFoldDB" id="A0A1I3H4X0"/>
<keyword evidence="11" id="KW-0534">Nitrate assimilation</keyword>
<dbReference type="GO" id="GO:0009325">
    <property type="term" value="C:nitrate reductase complex"/>
    <property type="evidence" value="ECO:0007669"/>
    <property type="project" value="InterPro"/>
</dbReference>
<keyword evidence="10 13" id="KW-0408">Iron</keyword>
<keyword evidence="6" id="KW-0479">Metal-binding</keyword>
<feature type="binding site" description="axial binding residue" evidence="13">
    <location>
        <position position="202"/>
    </location>
    <ligand>
        <name>heme b</name>
        <dbReference type="ChEBI" id="CHEBI:60344"/>
        <label>1</label>
    </ligand>
    <ligandPart>
        <name>Fe</name>
        <dbReference type="ChEBI" id="CHEBI:18248"/>
    </ligandPart>
</feature>
<feature type="binding site" description="axial binding residue" evidence="13">
    <location>
        <position position="53"/>
    </location>
    <ligand>
        <name>heme b</name>
        <dbReference type="ChEBI" id="CHEBI:60344"/>
        <label>1</label>
    </ligand>
    <ligandPart>
        <name>Fe</name>
        <dbReference type="ChEBI" id="CHEBI:18248"/>
    </ligandPart>
</feature>
<dbReference type="NCBIfam" id="TIGR00351">
    <property type="entry name" value="narI"/>
    <property type="match status" value="1"/>
</dbReference>
<gene>
    <name evidence="16" type="ORF">SAMN04487861_12723</name>
</gene>
<evidence type="ECO:0000256" key="2">
    <source>
        <dbReference type="ARBA" id="ARBA00022448"/>
    </source>
</evidence>
<dbReference type="GO" id="GO:0046872">
    <property type="term" value="F:metal ion binding"/>
    <property type="evidence" value="ECO:0007669"/>
    <property type="project" value="UniProtKB-KW"/>
</dbReference>
<evidence type="ECO:0000256" key="11">
    <source>
        <dbReference type="ARBA" id="ARBA00023063"/>
    </source>
</evidence>
<dbReference type="InterPro" id="IPR003816">
    <property type="entry name" value="Nitrate_red_gam"/>
</dbReference>
<feature type="binding site" description="axial binding residue" evidence="13">
    <location>
        <position position="184"/>
    </location>
    <ligand>
        <name>heme b</name>
        <dbReference type="ChEBI" id="CHEBI:60344"/>
        <label>1</label>
    </ligand>
    <ligandPart>
        <name>Fe</name>
        <dbReference type="ChEBI" id="CHEBI:18248"/>
    </ligandPart>
</feature>
<keyword evidence="12 14" id="KW-0472">Membrane</keyword>
<sequence>MNTFIYGVLPYIALTIMVGGTIIRYAYGERGWTTKSSEFLSKQDLKWGSYLFHGGLFMAVGGHFVGILVPKFVTEAAGTGEHAYHMIALAGGIPAAILFLGGFLMLLKRRFAGSARMAANTSSIDKWLYLVLLLTIVSGTAATIQNIPGAFDYRETISPWFRSLLMLQPDVSLMDGVPKVFQFHMFLWMVLAITFPFTRLVHCLSLPFEYFFRRDIIYRKK</sequence>
<accession>A0A1I3H4X0</accession>
<evidence type="ECO:0000256" key="9">
    <source>
        <dbReference type="ARBA" id="ARBA00023002"/>
    </source>
</evidence>
<feature type="domain" description="NarG-like" evidence="15">
    <location>
        <begin position="2"/>
        <end position="221"/>
    </location>
</feature>
<dbReference type="InterPro" id="IPR051936">
    <property type="entry name" value="Heme-iron_electron_transfer"/>
</dbReference>
<dbReference type="GO" id="GO:0009055">
    <property type="term" value="F:electron transfer activity"/>
    <property type="evidence" value="ECO:0007669"/>
    <property type="project" value="TreeGrafter"/>
</dbReference>
<dbReference type="Pfam" id="PF02665">
    <property type="entry name" value="Nitrate_red_gam"/>
    <property type="match status" value="1"/>
</dbReference>
<name>A0A1I3H4X0_SELRU</name>
<feature type="transmembrane region" description="Helical" evidence="14">
    <location>
        <begin position="127"/>
        <end position="147"/>
    </location>
</feature>
<dbReference type="GO" id="GO:0020037">
    <property type="term" value="F:heme binding"/>
    <property type="evidence" value="ECO:0007669"/>
    <property type="project" value="TreeGrafter"/>
</dbReference>
<keyword evidence="7" id="KW-0249">Electron transport</keyword>